<dbReference type="GO" id="GO:0016887">
    <property type="term" value="F:ATP hydrolysis activity"/>
    <property type="evidence" value="ECO:0007669"/>
    <property type="project" value="InterPro"/>
</dbReference>
<evidence type="ECO:0000256" key="5">
    <source>
        <dbReference type="ARBA" id="ARBA00023054"/>
    </source>
</evidence>
<evidence type="ECO:0000256" key="6">
    <source>
        <dbReference type="ARBA" id="ARBA00023242"/>
    </source>
</evidence>
<keyword evidence="4" id="KW-0498">Mitosis</keyword>
<dbReference type="InterPro" id="IPR027417">
    <property type="entry name" value="P-loop_NTPase"/>
</dbReference>
<evidence type="ECO:0000256" key="9">
    <source>
        <dbReference type="SAM" id="Coils"/>
    </source>
</evidence>
<dbReference type="InterPro" id="IPR036277">
    <property type="entry name" value="SMC_hinge_sf"/>
</dbReference>
<evidence type="ECO:0000256" key="3">
    <source>
        <dbReference type="ARBA" id="ARBA00022618"/>
    </source>
</evidence>
<evidence type="ECO:0000256" key="10">
    <source>
        <dbReference type="SAM" id="MobiDB-lite"/>
    </source>
</evidence>
<dbReference type="GO" id="GO:0005694">
    <property type="term" value="C:chromosome"/>
    <property type="evidence" value="ECO:0007669"/>
    <property type="project" value="InterPro"/>
</dbReference>
<evidence type="ECO:0000259" key="11">
    <source>
        <dbReference type="SMART" id="SM00968"/>
    </source>
</evidence>
<dbReference type="Gene3D" id="1.20.1060.20">
    <property type="match status" value="1"/>
</dbReference>
<dbReference type="GO" id="GO:0051301">
    <property type="term" value="P:cell division"/>
    <property type="evidence" value="ECO:0007669"/>
    <property type="project" value="UniProtKB-KW"/>
</dbReference>
<dbReference type="InterPro" id="IPR041741">
    <property type="entry name" value="SMC3_ABC_euk"/>
</dbReference>
<dbReference type="Gene3D" id="3.40.50.300">
    <property type="entry name" value="P-loop containing nucleotide triphosphate hydrolases"/>
    <property type="match status" value="2"/>
</dbReference>
<proteinExistence type="inferred from homology"/>
<evidence type="ECO:0000313" key="12">
    <source>
        <dbReference type="EMBL" id="CAD8585229.1"/>
    </source>
</evidence>
<evidence type="ECO:0000256" key="4">
    <source>
        <dbReference type="ARBA" id="ARBA00022776"/>
    </source>
</evidence>
<dbReference type="PANTHER" id="PTHR43977">
    <property type="entry name" value="STRUCTURAL MAINTENANCE OF CHROMOSOMES PROTEIN 3"/>
    <property type="match status" value="1"/>
</dbReference>
<dbReference type="Pfam" id="PF02463">
    <property type="entry name" value="SMC_N"/>
    <property type="match status" value="1"/>
</dbReference>
<dbReference type="Gene3D" id="3.30.70.1620">
    <property type="match status" value="1"/>
</dbReference>
<feature type="compositionally biased region" description="Basic and acidic residues" evidence="10">
    <location>
        <begin position="466"/>
        <end position="476"/>
    </location>
</feature>
<sequence length="1209" mass="136827">MHIKQVIVEGFKTYREQTVVDFDNGLNCIVGANGSGKSNLFHAIRFVLSDVFGTIRAEERQRLLHEGAGHAVMSAYVEIVFDNADGRLPVEREEVRLRRNIGLKKDEYYLDKKHVTKAEVINLLESAGFSRTNPYYVVQQGKIMKMATMQDEERLDLLKEIGGTSVYEEKRKESLKVMDETKSRRDQIQETVEFIESRLSELDAEKEELQKYTDLDKMRRSLEYTIYEQDLSETRGKLDAIEQERSVANDASRASDEQMNMVQENLRTYEKESKDSSRAAAQLKKELNVAEEELRGLVAKRTTAELDVKDLRETIAAGEDALKGIAGQKTDVEKATKETQKKIDDVKAKYNAEVVIEEEKDREIAEVERRTQSLYQKQGRSDRFKTKAERDAWLNSQIKDASKTKKQKMKEIETLETDLKEIRATQSSDEKDRSTMEADLIAEEEKLADYEQQYQAAMQERNAAQNERKDLQRRDNEIDDSLASVEEDAKKRDKQLEFSMPRDLQRGMAAVQRIVREHNIEGVHGPLIELMETDERFHNAIEASAGNQLFHIVIDHDDVGSRIIEYLNKEKGGRVTFLPLNRMVAPNVTYPDDNDSFPLLSKLKYDNKFDLAFKQIFARVLICRSMDTAVKMASSTQLNCVTMDGDTVSNKGSMTGGYQDANRSRIAAMRALRELNVNRDEMKSTSSEVKKTLQAAEQKMSAVLGEISRLESNRRHSAQRVDRLKNELKYFGDTGARASSLLEQTEKSIAAMREHVKQLDAHIEDLNAEVGSSLDSKLSDAEVRELDELTTRANALGQEKVVIAARRLEVYTELKALQTVMDTNLVRRAKHIAVTSGEVDMNSLRAELAKLEGALKSVQNDEAIARKGYDSIADKFRKASTSLETARAEIEKLRNAQDSMKLSVSEREQLMEKLMSKSSTLSQKREGLQKKIRELGSLPADAFDRFRGESAVALHKSLTKTNAALAKLGHVNKKALDQYQQFTEQREELEKRRAEITKAYEKIAELIDHLDYKKDEAIERTFKQVSMNFKDVFHRLVPNGRGELVMQRKRAADRDPEAEGEAAAAGPVTFSEKYSGVKIKVSFGQGETMQMKQLSGGQKTVVAVALIFAIQRCDPMPFYLFDEIDAALDPQYRTAVAAMVKTQANSGTQFIATTFRPEIVKEAGCIQGVSHSHKVSTVQRVPLEEALNFVGEDMPEQAGTQPGTPELQT</sequence>
<accession>A0A7S0PQ10</accession>
<dbReference type="GO" id="GO:0051276">
    <property type="term" value="P:chromosome organization"/>
    <property type="evidence" value="ECO:0007669"/>
    <property type="project" value="InterPro"/>
</dbReference>
<comment type="similarity">
    <text evidence="2">Belongs to the SMC family. SMC3 subfamily.</text>
</comment>
<organism evidence="12">
    <name type="scientific">Ostreococcus mediterraneus</name>
    <dbReference type="NCBI Taxonomy" id="1486918"/>
    <lineage>
        <taxon>Eukaryota</taxon>
        <taxon>Viridiplantae</taxon>
        <taxon>Chlorophyta</taxon>
        <taxon>Mamiellophyceae</taxon>
        <taxon>Mamiellales</taxon>
        <taxon>Bathycoccaceae</taxon>
        <taxon>Ostreococcus</taxon>
    </lineage>
</organism>
<feature type="region of interest" description="Disordered" evidence="10">
    <location>
        <begin position="458"/>
        <end position="492"/>
    </location>
</feature>
<feature type="coiled-coil region" evidence="9">
    <location>
        <begin position="972"/>
        <end position="1006"/>
    </location>
</feature>
<dbReference type="Pfam" id="PF06470">
    <property type="entry name" value="SMC_hinge"/>
    <property type="match status" value="1"/>
</dbReference>
<dbReference type="GO" id="GO:0005634">
    <property type="term" value="C:nucleus"/>
    <property type="evidence" value="ECO:0007669"/>
    <property type="project" value="UniProtKB-SubCell"/>
</dbReference>
<name>A0A7S0PQ10_9CHLO</name>
<dbReference type="SUPFAM" id="SSF52540">
    <property type="entry name" value="P-loop containing nucleoside triphosphate hydrolases"/>
    <property type="match status" value="2"/>
</dbReference>
<evidence type="ECO:0000256" key="8">
    <source>
        <dbReference type="PIRNR" id="PIRNR005719"/>
    </source>
</evidence>
<evidence type="ECO:0000256" key="1">
    <source>
        <dbReference type="ARBA" id="ARBA00004123"/>
    </source>
</evidence>
<keyword evidence="7" id="KW-0131">Cell cycle</keyword>
<keyword evidence="3" id="KW-0132">Cell division</keyword>
<feature type="coiled-coil region" evidence="9">
    <location>
        <begin position="841"/>
        <end position="931"/>
    </location>
</feature>
<feature type="coiled-coil region" evidence="9">
    <location>
        <begin position="679"/>
        <end position="769"/>
    </location>
</feature>
<dbReference type="SMART" id="SM00968">
    <property type="entry name" value="SMC_hinge"/>
    <property type="match status" value="1"/>
</dbReference>
<feature type="coiled-coil region" evidence="9">
    <location>
        <begin position="178"/>
        <end position="307"/>
    </location>
</feature>
<comment type="subcellular location">
    <subcellularLocation>
        <location evidence="1 8">Nucleus</location>
    </subcellularLocation>
</comment>
<dbReference type="CDD" id="cd03272">
    <property type="entry name" value="ABC_SMC3_euk"/>
    <property type="match status" value="1"/>
</dbReference>
<dbReference type="EMBL" id="HBEW01006307">
    <property type="protein sequence ID" value="CAD8585229.1"/>
    <property type="molecule type" value="Transcribed_RNA"/>
</dbReference>
<gene>
    <name evidence="12" type="ORF">OMED0929_LOCUS5337</name>
</gene>
<feature type="domain" description="SMC hinge" evidence="11">
    <location>
        <begin position="521"/>
        <end position="633"/>
    </location>
</feature>
<protein>
    <recommendedName>
        <fullName evidence="8">Structural maintenance of chromosomes protein</fullName>
    </recommendedName>
</protein>
<dbReference type="AlphaFoldDB" id="A0A7S0PQ10"/>
<evidence type="ECO:0000256" key="2">
    <source>
        <dbReference type="ARBA" id="ARBA00005917"/>
    </source>
</evidence>
<dbReference type="FunFam" id="3.40.50.300:FF:000424">
    <property type="entry name" value="Structural maintenance of chromosomes 3"/>
    <property type="match status" value="1"/>
</dbReference>
<dbReference type="GO" id="GO:0005524">
    <property type="term" value="F:ATP binding"/>
    <property type="evidence" value="ECO:0007669"/>
    <property type="project" value="InterPro"/>
</dbReference>
<reference evidence="12" key="1">
    <citation type="submission" date="2021-01" db="EMBL/GenBank/DDBJ databases">
        <authorList>
            <person name="Corre E."/>
            <person name="Pelletier E."/>
            <person name="Niang G."/>
            <person name="Scheremetjew M."/>
            <person name="Finn R."/>
            <person name="Kale V."/>
            <person name="Holt S."/>
            <person name="Cochrane G."/>
            <person name="Meng A."/>
            <person name="Brown T."/>
            <person name="Cohen L."/>
        </authorList>
    </citation>
    <scope>NUCLEOTIDE SEQUENCE</scope>
    <source>
        <strain evidence="12">Clade-D-RCC2572</strain>
    </source>
</reference>
<keyword evidence="5 9" id="KW-0175">Coiled coil</keyword>
<dbReference type="SUPFAM" id="SSF75553">
    <property type="entry name" value="Smc hinge domain"/>
    <property type="match status" value="1"/>
</dbReference>
<dbReference type="PIRSF" id="PIRSF005719">
    <property type="entry name" value="SMC"/>
    <property type="match status" value="1"/>
</dbReference>
<evidence type="ECO:0000256" key="7">
    <source>
        <dbReference type="ARBA" id="ARBA00023306"/>
    </source>
</evidence>
<dbReference type="InterPro" id="IPR003395">
    <property type="entry name" value="RecF/RecN/SMC_N"/>
</dbReference>
<dbReference type="InterPro" id="IPR010935">
    <property type="entry name" value="SMC_hinge"/>
</dbReference>
<keyword evidence="6 8" id="KW-0539">Nucleus</keyword>
<dbReference type="InterPro" id="IPR024704">
    <property type="entry name" value="SMC"/>
</dbReference>